<keyword evidence="2" id="KW-1185">Reference proteome</keyword>
<dbReference type="AlphaFoldDB" id="A0A914QCT9"/>
<organism evidence="2 3">
    <name type="scientific">Panagrolaimus davidi</name>
    <dbReference type="NCBI Taxonomy" id="227884"/>
    <lineage>
        <taxon>Eukaryota</taxon>
        <taxon>Metazoa</taxon>
        <taxon>Ecdysozoa</taxon>
        <taxon>Nematoda</taxon>
        <taxon>Chromadorea</taxon>
        <taxon>Rhabditida</taxon>
        <taxon>Tylenchina</taxon>
        <taxon>Panagrolaimomorpha</taxon>
        <taxon>Panagrolaimoidea</taxon>
        <taxon>Panagrolaimidae</taxon>
        <taxon>Panagrolaimus</taxon>
    </lineage>
</organism>
<name>A0A914QCT9_9BILA</name>
<feature type="compositionally biased region" description="Low complexity" evidence="1">
    <location>
        <begin position="74"/>
        <end position="95"/>
    </location>
</feature>
<evidence type="ECO:0000313" key="2">
    <source>
        <dbReference type="Proteomes" id="UP000887578"/>
    </source>
</evidence>
<feature type="compositionally biased region" description="Low complexity" evidence="1">
    <location>
        <begin position="111"/>
        <end position="122"/>
    </location>
</feature>
<dbReference type="WBParaSite" id="PDA_v2.g24986.t1">
    <property type="protein sequence ID" value="PDA_v2.g24986.t1"/>
    <property type="gene ID" value="PDA_v2.g24986"/>
</dbReference>
<protein>
    <submittedName>
        <fullName evidence="3">Uncharacterized protein</fullName>
    </submittedName>
</protein>
<dbReference type="Proteomes" id="UP000887578">
    <property type="component" value="Unplaced"/>
</dbReference>
<evidence type="ECO:0000256" key="1">
    <source>
        <dbReference type="SAM" id="MobiDB-lite"/>
    </source>
</evidence>
<feature type="region of interest" description="Disordered" evidence="1">
    <location>
        <begin position="73"/>
        <end position="135"/>
    </location>
</feature>
<sequence>MQPVLHPDSQKEFTKFSLLTHGFGALALHSSWNTLLQCAKVLQNALIDPKTFCTHLQRPIPIQLAEILKNETIQQQQQHMQLQQNQQQQPRQQFPQYPPPPPATAANIGYPVQMVQQTPQQQIPKENPNGYLQPM</sequence>
<evidence type="ECO:0000313" key="3">
    <source>
        <dbReference type="WBParaSite" id="PDA_v2.g24986.t1"/>
    </source>
</evidence>
<proteinExistence type="predicted"/>
<accession>A0A914QCT9</accession>
<reference evidence="3" key="1">
    <citation type="submission" date="2022-11" db="UniProtKB">
        <authorList>
            <consortium name="WormBaseParasite"/>
        </authorList>
    </citation>
    <scope>IDENTIFICATION</scope>
</reference>